<dbReference type="SUPFAM" id="SSF51735">
    <property type="entry name" value="NAD(P)-binding Rossmann-fold domains"/>
    <property type="match status" value="1"/>
</dbReference>
<evidence type="ECO:0000313" key="4">
    <source>
        <dbReference type="Proteomes" id="UP000244004"/>
    </source>
</evidence>
<evidence type="ECO:0000259" key="1">
    <source>
        <dbReference type="Pfam" id="PF13460"/>
    </source>
</evidence>
<organism evidence="2 4">
    <name type="scientific">Enterobacter hormaechei</name>
    <dbReference type="NCBI Taxonomy" id="158836"/>
    <lineage>
        <taxon>Bacteria</taxon>
        <taxon>Pseudomonadati</taxon>
        <taxon>Pseudomonadota</taxon>
        <taxon>Gammaproteobacteria</taxon>
        <taxon>Enterobacterales</taxon>
        <taxon>Enterobacteriaceae</taxon>
        <taxon>Enterobacter</taxon>
        <taxon>Enterobacter cloacae complex</taxon>
    </lineage>
</organism>
<comment type="caution">
    <text evidence="2">The sequence shown here is derived from an EMBL/GenBank/DDBJ whole genome shotgun (WGS) entry which is preliminary data.</text>
</comment>
<feature type="domain" description="NAD(P)-binding" evidence="1">
    <location>
        <begin position="19"/>
        <end position="199"/>
    </location>
</feature>
<evidence type="ECO:0000313" key="3">
    <source>
        <dbReference type="EMBL" id="PXB42149.1"/>
    </source>
</evidence>
<proteinExistence type="predicted"/>
<dbReference type="EMBL" id="QHMI01000004">
    <property type="protein sequence ID" value="PXB42149.1"/>
    <property type="molecule type" value="Genomic_DNA"/>
</dbReference>
<dbReference type="InterPro" id="IPR016040">
    <property type="entry name" value="NAD(P)-bd_dom"/>
</dbReference>
<dbReference type="Proteomes" id="UP000246375">
    <property type="component" value="Unassembled WGS sequence"/>
</dbReference>
<sequence>MANGQFCKGDKMSQVLITGATGLVGGHLLRLLIQDRHINYIAAPTRRPLLDITGVYNPHDPQLTDALAQVQDPIDIAFCCLGTTRREAGSKEAFVHADYTLVVDTALTAKKLGAKHFLVVSAHGANAGSPFFYNQVKGKMEEALIAQQWERLTIVRPSMLMGHRDERRFNESFFAPLFRILPGNWKSIEARDVAQAMLKEALAPSQEGVNIIPSAKLREIAQGEA</sequence>
<dbReference type="InterPro" id="IPR036291">
    <property type="entry name" value="NAD(P)-bd_dom_sf"/>
</dbReference>
<dbReference type="Pfam" id="PF13460">
    <property type="entry name" value="NAD_binding_10"/>
    <property type="match status" value="1"/>
</dbReference>
<reference evidence="3 5" key="2">
    <citation type="submission" date="2018-05" db="EMBL/GenBank/DDBJ databases">
        <title>Evaluation of testing and processing parameters for the GenePOC Carba assay.</title>
        <authorList>
            <person name="Walsh T.R."/>
        </authorList>
    </citation>
    <scope>NUCLEOTIDE SEQUENCE [LARGE SCALE GENOMIC DNA]</scope>
    <source>
        <strain evidence="3 5">PECIMP</strain>
    </source>
</reference>
<dbReference type="PANTHER" id="PTHR14097">
    <property type="entry name" value="OXIDOREDUCTASE HTATIP2"/>
    <property type="match status" value="1"/>
</dbReference>
<name>A0A3S0I8R4_9ENTR</name>
<dbReference type="PANTHER" id="PTHR14097:SF7">
    <property type="entry name" value="OXIDOREDUCTASE HTATIP2"/>
    <property type="match status" value="1"/>
</dbReference>
<accession>A0A3S0I8R4</accession>
<dbReference type="EMBL" id="PNXT01000001">
    <property type="protein sequence ID" value="PTX90618.1"/>
    <property type="molecule type" value="Genomic_DNA"/>
</dbReference>
<dbReference type="Proteomes" id="UP000244004">
    <property type="component" value="Unassembled WGS sequence"/>
</dbReference>
<evidence type="ECO:0000313" key="2">
    <source>
        <dbReference type="EMBL" id="PTX90618.1"/>
    </source>
</evidence>
<evidence type="ECO:0000313" key="5">
    <source>
        <dbReference type="Proteomes" id="UP000246375"/>
    </source>
</evidence>
<dbReference type="AlphaFoldDB" id="A0A3S0I8R4"/>
<dbReference type="Gene3D" id="3.40.50.720">
    <property type="entry name" value="NAD(P)-binding Rossmann-like Domain"/>
    <property type="match status" value="1"/>
</dbReference>
<protein>
    <recommendedName>
        <fullName evidence="1">NAD(P)-binding domain-containing protein</fullName>
    </recommendedName>
</protein>
<reference evidence="2 4" key="1">
    <citation type="submission" date="2018-01" db="EMBL/GenBank/DDBJ databases">
        <title>Geographic spread and resistance mechanisms of dominant carbapenem-resistant Enterobacter cloacae complex clones ST171 and ST78.</title>
        <authorList>
            <person name="Gomez-Simmonds A."/>
            <person name="Annavajhala M.K."/>
            <person name="Wang Z."/>
            <person name="Macesic N."/>
            <person name="Hu Y."/>
            <person name="Giddins M.J."/>
            <person name="O'Malley A."/>
            <person name="Toussaint N.C."/>
            <person name="Whittier S."/>
            <person name="Torres V.J."/>
            <person name="Uhlemann A.-C."/>
        </authorList>
    </citation>
    <scope>NUCLEOTIDE SEQUENCE [LARGE SCALE GENOMIC DNA]</scope>
    <source>
        <strain evidence="2 4">78</strain>
    </source>
</reference>
<gene>
    <name evidence="2" type="ORF">C1O12_17840</name>
    <name evidence="3" type="ORF">DL189_06495</name>
</gene>